<dbReference type="AlphaFoldDB" id="J3NX94"/>
<proteinExistence type="predicted"/>
<dbReference type="VEuPathDB" id="FungiDB:GGTG_05901"/>
<reference evidence="3" key="4">
    <citation type="journal article" date="2015" name="G3 (Bethesda)">
        <title>Genome sequences of three phytopathogenic species of the Magnaporthaceae family of fungi.</title>
        <authorList>
            <person name="Okagaki L.H."/>
            <person name="Nunes C.C."/>
            <person name="Sailsbery J."/>
            <person name="Clay B."/>
            <person name="Brown D."/>
            <person name="John T."/>
            <person name="Oh Y."/>
            <person name="Young N."/>
            <person name="Fitzgerald M."/>
            <person name="Haas B.J."/>
            <person name="Zeng Q."/>
            <person name="Young S."/>
            <person name="Adiconis X."/>
            <person name="Fan L."/>
            <person name="Levin J.Z."/>
            <person name="Mitchell T.K."/>
            <person name="Okubara P.A."/>
            <person name="Farman M.L."/>
            <person name="Kohn L.M."/>
            <person name="Birren B."/>
            <person name="Ma L.-J."/>
            <person name="Dean R.A."/>
        </authorList>
    </citation>
    <scope>NUCLEOTIDE SEQUENCE</scope>
    <source>
        <strain evidence="3">R3-111a-1</strain>
    </source>
</reference>
<accession>J3NX94</accession>
<feature type="compositionally biased region" description="Basic and acidic residues" evidence="1">
    <location>
        <begin position="20"/>
        <end position="37"/>
    </location>
</feature>
<evidence type="ECO:0000313" key="2">
    <source>
        <dbReference type="EMBL" id="EJT75976.1"/>
    </source>
</evidence>
<dbReference type="RefSeq" id="XP_009221976.1">
    <property type="nucleotide sequence ID" value="XM_009223712.1"/>
</dbReference>
<protein>
    <submittedName>
        <fullName evidence="2 3">Uncharacterized protein</fullName>
    </submittedName>
</protein>
<feature type="region of interest" description="Disordered" evidence="1">
    <location>
        <begin position="1"/>
        <end position="37"/>
    </location>
</feature>
<feature type="compositionally biased region" description="Polar residues" evidence="1">
    <location>
        <begin position="1"/>
        <end position="11"/>
    </location>
</feature>
<reference evidence="3" key="5">
    <citation type="submission" date="2018-04" db="UniProtKB">
        <authorList>
            <consortium name="EnsemblFungi"/>
        </authorList>
    </citation>
    <scope>IDENTIFICATION</scope>
    <source>
        <strain evidence="3">R3-111a-1</strain>
    </source>
</reference>
<gene>
    <name evidence="3" type="primary">20346359</name>
    <name evidence="2" type="ORF">GGTG_05901</name>
</gene>
<keyword evidence="4" id="KW-1185">Reference proteome</keyword>
<evidence type="ECO:0000256" key="1">
    <source>
        <dbReference type="SAM" id="MobiDB-lite"/>
    </source>
</evidence>
<sequence>MTESPPSQHYRSPTAPGGPESDRRDRPTGRPGWEHTGRARLAVRLGFPSSPRAGQSCSSACFHVVCWGGVPLHQLDGIMTRIRPSLPPLASVLVVAAEP</sequence>
<dbReference type="Proteomes" id="UP000006039">
    <property type="component" value="Unassembled WGS sequence"/>
</dbReference>
<dbReference type="HOGENOM" id="CLU_2320521_0_0_1"/>
<dbReference type="EnsemblFungi" id="EJT75976">
    <property type="protein sequence ID" value="EJT75976"/>
    <property type="gene ID" value="GGTG_05901"/>
</dbReference>
<reference evidence="2" key="2">
    <citation type="submission" date="2010-07" db="EMBL/GenBank/DDBJ databases">
        <authorList>
            <consortium name="The Broad Institute Genome Sequencing Platform"/>
            <consortium name="Broad Institute Genome Sequencing Center for Infectious Disease"/>
            <person name="Ma L.-J."/>
            <person name="Dead R."/>
            <person name="Young S."/>
            <person name="Zeng Q."/>
            <person name="Koehrsen M."/>
            <person name="Alvarado L."/>
            <person name="Berlin A."/>
            <person name="Chapman S.B."/>
            <person name="Chen Z."/>
            <person name="Freedman E."/>
            <person name="Gellesch M."/>
            <person name="Goldberg J."/>
            <person name="Griggs A."/>
            <person name="Gujja S."/>
            <person name="Heilman E.R."/>
            <person name="Heiman D."/>
            <person name="Hepburn T."/>
            <person name="Howarth C."/>
            <person name="Jen D."/>
            <person name="Larson L."/>
            <person name="Mehta T."/>
            <person name="Neiman D."/>
            <person name="Pearson M."/>
            <person name="Roberts A."/>
            <person name="Saif S."/>
            <person name="Shea T."/>
            <person name="Shenoy N."/>
            <person name="Sisk P."/>
            <person name="Stolte C."/>
            <person name="Sykes S."/>
            <person name="Walk T."/>
            <person name="White J."/>
            <person name="Yandava C."/>
            <person name="Haas B."/>
            <person name="Nusbaum C."/>
            <person name="Birren B."/>
        </authorList>
    </citation>
    <scope>NUCLEOTIDE SEQUENCE</scope>
    <source>
        <strain evidence="2">R3-111a-1</strain>
    </source>
</reference>
<evidence type="ECO:0000313" key="3">
    <source>
        <dbReference type="EnsemblFungi" id="EJT75976"/>
    </source>
</evidence>
<reference evidence="4" key="1">
    <citation type="submission" date="2010-07" db="EMBL/GenBank/DDBJ databases">
        <title>The genome sequence of Gaeumannomyces graminis var. tritici strain R3-111a-1.</title>
        <authorList>
            <consortium name="The Broad Institute Genome Sequencing Platform"/>
            <person name="Ma L.-J."/>
            <person name="Dead R."/>
            <person name="Young S."/>
            <person name="Zeng Q."/>
            <person name="Koehrsen M."/>
            <person name="Alvarado L."/>
            <person name="Berlin A."/>
            <person name="Chapman S.B."/>
            <person name="Chen Z."/>
            <person name="Freedman E."/>
            <person name="Gellesch M."/>
            <person name="Goldberg J."/>
            <person name="Griggs A."/>
            <person name="Gujja S."/>
            <person name="Heilman E.R."/>
            <person name="Heiman D."/>
            <person name="Hepburn T."/>
            <person name="Howarth C."/>
            <person name="Jen D."/>
            <person name="Larson L."/>
            <person name="Mehta T."/>
            <person name="Neiman D."/>
            <person name="Pearson M."/>
            <person name="Roberts A."/>
            <person name="Saif S."/>
            <person name="Shea T."/>
            <person name="Shenoy N."/>
            <person name="Sisk P."/>
            <person name="Stolte C."/>
            <person name="Sykes S."/>
            <person name="Walk T."/>
            <person name="White J."/>
            <person name="Yandava C."/>
            <person name="Haas B."/>
            <person name="Nusbaum C."/>
            <person name="Birren B."/>
        </authorList>
    </citation>
    <scope>NUCLEOTIDE SEQUENCE [LARGE SCALE GENOMIC DNA]</scope>
    <source>
        <strain evidence="4">R3-111a-1</strain>
    </source>
</reference>
<dbReference type="EMBL" id="GL385397">
    <property type="protein sequence ID" value="EJT75976.1"/>
    <property type="molecule type" value="Genomic_DNA"/>
</dbReference>
<organism evidence="2">
    <name type="scientific">Gaeumannomyces tritici (strain R3-111a-1)</name>
    <name type="common">Wheat and barley take-all root rot fungus</name>
    <name type="synonym">Gaeumannomyces graminis var. tritici</name>
    <dbReference type="NCBI Taxonomy" id="644352"/>
    <lineage>
        <taxon>Eukaryota</taxon>
        <taxon>Fungi</taxon>
        <taxon>Dikarya</taxon>
        <taxon>Ascomycota</taxon>
        <taxon>Pezizomycotina</taxon>
        <taxon>Sordariomycetes</taxon>
        <taxon>Sordariomycetidae</taxon>
        <taxon>Magnaporthales</taxon>
        <taxon>Magnaporthaceae</taxon>
        <taxon>Gaeumannomyces</taxon>
    </lineage>
</organism>
<name>J3NX94_GAET3</name>
<evidence type="ECO:0000313" key="4">
    <source>
        <dbReference type="Proteomes" id="UP000006039"/>
    </source>
</evidence>
<reference evidence="2" key="3">
    <citation type="submission" date="2010-09" db="EMBL/GenBank/DDBJ databases">
        <title>Annotation of Gaeumannomyces graminis var. tritici R3-111a-1.</title>
        <authorList>
            <consortium name="The Broad Institute Genome Sequencing Platform"/>
            <person name="Ma L.-J."/>
            <person name="Dead R."/>
            <person name="Young S.K."/>
            <person name="Zeng Q."/>
            <person name="Gargeya S."/>
            <person name="Fitzgerald M."/>
            <person name="Haas B."/>
            <person name="Abouelleil A."/>
            <person name="Alvarado L."/>
            <person name="Arachchi H.M."/>
            <person name="Berlin A."/>
            <person name="Brown A."/>
            <person name="Chapman S.B."/>
            <person name="Chen Z."/>
            <person name="Dunbar C."/>
            <person name="Freedman E."/>
            <person name="Gearin G."/>
            <person name="Gellesch M."/>
            <person name="Goldberg J."/>
            <person name="Griggs A."/>
            <person name="Gujja S."/>
            <person name="Heiman D."/>
            <person name="Howarth C."/>
            <person name="Larson L."/>
            <person name="Lui A."/>
            <person name="MacDonald P.J.P."/>
            <person name="Mehta T."/>
            <person name="Montmayeur A."/>
            <person name="Murphy C."/>
            <person name="Neiman D."/>
            <person name="Pearson M."/>
            <person name="Priest M."/>
            <person name="Roberts A."/>
            <person name="Saif S."/>
            <person name="Shea T."/>
            <person name="Shenoy N."/>
            <person name="Sisk P."/>
            <person name="Stolte C."/>
            <person name="Sykes S."/>
            <person name="Yandava C."/>
            <person name="Wortman J."/>
            <person name="Nusbaum C."/>
            <person name="Birren B."/>
        </authorList>
    </citation>
    <scope>NUCLEOTIDE SEQUENCE</scope>
    <source>
        <strain evidence="2">R3-111a-1</strain>
    </source>
</reference>
<dbReference type="GeneID" id="20346359"/>